<protein>
    <submittedName>
        <fullName evidence="1">Uncharacterized protein</fullName>
    </submittedName>
</protein>
<organism evidence="1 2">
    <name type="scientific">Paenibacillus radicis</name>
    <name type="common">ex Gao et al. 2016</name>
    <dbReference type="NCBI Taxonomy" id="1737354"/>
    <lineage>
        <taxon>Bacteria</taxon>
        <taxon>Bacillati</taxon>
        <taxon>Bacillota</taxon>
        <taxon>Bacilli</taxon>
        <taxon>Bacillales</taxon>
        <taxon>Paenibacillaceae</taxon>
        <taxon>Paenibacillus</taxon>
    </lineage>
</organism>
<dbReference type="Proteomes" id="UP000600247">
    <property type="component" value="Unassembled WGS sequence"/>
</dbReference>
<gene>
    <name evidence="1" type="ORF">GCM10010918_01670</name>
</gene>
<dbReference type="EMBL" id="BMHY01000001">
    <property type="protein sequence ID" value="GGG52624.1"/>
    <property type="molecule type" value="Genomic_DNA"/>
</dbReference>
<proteinExistence type="predicted"/>
<reference evidence="1 2" key="1">
    <citation type="journal article" date="2014" name="Int. J. Syst. Evol. Microbiol.">
        <title>Complete genome sequence of Corynebacterium casei LMG S-19264T (=DSM 44701T), isolated from a smear-ripened cheese.</title>
        <authorList>
            <consortium name="US DOE Joint Genome Institute (JGI-PGF)"/>
            <person name="Walter F."/>
            <person name="Albersmeier A."/>
            <person name="Kalinowski J."/>
            <person name="Ruckert C."/>
        </authorList>
    </citation>
    <scope>NUCLEOTIDE SEQUENCE [LARGE SCALE GENOMIC DNA]</scope>
    <source>
        <strain evidence="1 2">CGMCC 1.15286</strain>
    </source>
</reference>
<comment type="caution">
    <text evidence="1">The sequence shown here is derived from an EMBL/GenBank/DDBJ whole genome shotgun (WGS) entry which is preliminary data.</text>
</comment>
<dbReference type="AlphaFoldDB" id="A0A917GNG5"/>
<evidence type="ECO:0000313" key="2">
    <source>
        <dbReference type="Proteomes" id="UP000600247"/>
    </source>
</evidence>
<accession>A0A917GNG5</accession>
<evidence type="ECO:0000313" key="1">
    <source>
        <dbReference type="EMBL" id="GGG52624.1"/>
    </source>
</evidence>
<sequence>MRRNNVAYLYLYVNKECEGVVYFNRLVAWAFREITINMPGSYVELVFIRRTLFFFSSEVVFLFLVGSRVRPSAQDSGV</sequence>
<name>A0A917GNG5_9BACL</name>
<keyword evidence="2" id="KW-1185">Reference proteome</keyword>